<evidence type="ECO:0000313" key="2">
    <source>
        <dbReference type="EMBL" id="NEK21189.1"/>
    </source>
</evidence>
<keyword evidence="3" id="KW-1185">Reference proteome</keyword>
<organism evidence="2 3">
    <name type="scientific">Sulfitobacter sediminilitoris</name>
    <dbReference type="NCBI Taxonomy" id="2698830"/>
    <lineage>
        <taxon>Bacteria</taxon>
        <taxon>Pseudomonadati</taxon>
        <taxon>Pseudomonadota</taxon>
        <taxon>Alphaproteobacteria</taxon>
        <taxon>Rhodobacterales</taxon>
        <taxon>Roseobacteraceae</taxon>
        <taxon>Sulfitobacter</taxon>
    </lineage>
</organism>
<comment type="caution">
    <text evidence="2">The sequence shown here is derived from an EMBL/GenBank/DDBJ whole genome shotgun (WGS) entry which is preliminary data.</text>
</comment>
<dbReference type="Proteomes" id="UP000468591">
    <property type="component" value="Unassembled WGS sequence"/>
</dbReference>
<dbReference type="AlphaFoldDB" id="A0A6P0C4W0"/>
<feature type="chain" id="PRO_5026885159" description="Cellulose biosynthesis protein BcsS" evidence="1">
    <location>
        <begin position="22"/>
        <end position="247"/>
    </location>
</feature>
<feature type="signal peptide" evidence="1">
    <location>
        <begin position="1"/>
        <end position="21"/>
    </location>
</feature>
<protein>
    <recommendedName>
        <fullName evidence="4">Cellulose biosynthesis protein BcsS</fullName>
    </recommendedName>
</protein>
<keyword evidence="1" id="KW-0732">Signal</keyword>
<proteinExistence type="predicted"/>
<evidence type="ECO:0000256" key="1">
    <source>
        <dbReference type="SAM" id="SignalP"/>
    </source>
</evidence>
<dbReference type="RefSeq" id="WP_164352020.1">
    <property type="nucleotide sequence ID" value="NZ_JAABNT010000001.1"/>
</dbReference>
<gene>
    <name evidence="2" type="ORF">GV827_02065</name>
</gene>
<name>A0A6P0C4W0_9RHOB</name>
<reference evidence="2 3" key="1">
    <citation type="submission" date="2020-01" db="EMBL/GenBank/DDBJ databases">
        <title>Sulfitobacter sediminilitoris sp. nov., isolated from a tidal flat.</title>
        <authorList>
            <person name="Park S."/>
            <person name="Yoon J.-H."/>
        </authorList>
    </citation>
    <scope>NUCLEOTIDE SEQUENCE [LARGE SCALE GENOMIC DNA]</scope>
    <source>
        <strain evidence="2 3">JBTF-M27</strain>
    </source>
</reference>
<sequence>MYKMPLQAAALMFMGALPAIADTDLGIIGADLRLGYSNQMIEGGFVSGTVDVAITDHHGAQFDLQYEERSNGGIGRLGTVIYMTPREGQKYGLSLMLADKNDASSTYGQIGAAGMFEIAPDWNVEMRAGIGLSADNDLDWISAGGGLHWQATKQTQFYGHYDIASFDEQTFNATAHEVTFGVQTRLGDSPAALFAKASRDWMNGRNGADADTTIRVGVSVSLGRTGNNQPSFRVSDPMRQILRRGLY</sequence>
<evidence type="ECO:0000313" key="3">
    <source>
        <dbReference type="Proteomes" id="UP000468591"/>
    </source>
</evidence>
<evidence type="ECO:0008006" key="4">
    <source>
        <dbReference type="Google" id="ProtNLM"/>
    </source>
</evidence>
<dbReference type="EMBL" id="JAABNT010000001">
    <property type="protein sequence ID" value="NEK21189.1"/>
    <property type="molecule type" value="Genomic_DNA"/>
</dbReference>
<accession>A0A6P0C4W0</accession>